<keyword evidence="1" id="KW-0346">Stress response</keyword>
<dbReference type="InterPro" id="IPR002818">
    <property type="entry name" value="DJ-1/PfpI"/>
</dbReference>
<evidence type="ECO:0000256" key="3">
    <source>
        <dbReference type="ARBA" id="ARBA00038493"/>
    </source>
</evidence>
<gene>
    <name evidence="5" type="ORF">Alo02nite_83900</name>
</gene>
<organism evidence="5 6">
    <name type="scientific">Actinoplanes lobatus</name>
    <dbReference type="NCBI Taxonomy" id="113568"/>
    <lineage>
        <taxon>Bacteria</taxon>
        <taxon>Bacillati</taxon>
        <taxon>Actinomycetota</taxon>
        <taxon>Actinomycetes</taxon>
        <taxon>Micromonosporales</taxon>
        <taxon>Micromonosporaceae</taxon>
        <taxon>Actinoplanes</taxon>
    </lineage>
</organism>
<protein>
    <submittedName>
        <fullName evidence="5">Dihydroxyacetone kinase</fullName>
    </submittedName>
</protein>
<proteinExistence type="inferred from homology"/>
<dbReference type="Proteomes" id="UP000631312">
    <property type="component" value="Unassembled WGS sequence"/>
</dbReference>
<name>A0ABQ4AWT5_9ACTN</name>
<dbReference type="EMBL" id="BOMP01000164">
    <property type="protein sequence ID" value="GIE45492.1"/>
    <property type="molecule type" value="Genomic_DNA"/>
</dbReference>
<comment type="similarity">
    <text evidence="3">Belongs to the peptidase C56 family. HSP31-like subfamily.</text>
</comment>
<sequence>MAAKTVSLGFRWLPRGMVRDMTATNKILIGLTSHGDLGGLRSTGYYLPEAAHPWRVFTEAGYAVEFASVAGGEPPVDGADLSDPVQRDFTERVDLTDTPRFADVDPSGYDAVLFAGGHGAMWDFPTDPHLNTFARDLYERGGVVAAVCHGPAALVGLTLSDGTPLVAGKNIAAFTDAEENAVGLTEVVPFPLQSRLEELGAKHTGAADWQPHVVTDGRLVTGQNPASSTGVAEAVLTVLKN</sequence>
<dbReference type="Gene3D" id="3.40.50.880">
    <property type="match status" value="1"/>
</dbReference>
<dbReference type="SUPFAM" id="SSF52317">
    <property type="entry name" value="Class I glutamine amidotransferase-like"/>
    <property type="match status" value="1"/>
</dbReference>
<reference evidence="5 6" key="1">
    <citation type="submission" date="2021-01" db="EMBL/GenBank/DDBJ databases">
        <title>Whole genome shotgun sequence of Actinoplanes lobatus NBRC 12513.</title>
        <authorList>
            <person name="Komaki H."/>
            <person name="Tamura T."/>
        </authorList>
    </citation>
    <scope>NUCLEOTIDE SEQUENCE [LARGE SCALE GENOMIC DNA]</scope>
    <source>
        <strain evidence="5 6">NBRC 12513</strain>
    </source>
</reference>
<comment type="caution">
    <text evidence="5">The sequence shown here is derived from an EMBL/GenBank/DDBJ whole genome shotgun (WGS) entry which is preliminary data.</text>
</comment>
<evidence type="ECO:0000259" key="4">
    <source>
        <dbReference type="Pfam" id="PF01965"/>
    </source>
</evidence>
<dbReference type="InterPro" id="IPR029062">
    <property type="entry name" value="Class_I_gatase-like"/>
</dbReference>
<dbReference type="CDD" id="cd03141">
    <property type="entry name" value="GATase1_Hsp31_like"/>
    <property type="match status" value="1"/>
</dbReference>
<dbReference type="InterPro" id="IPR050325">
    <property type="entry name" value="Prot/Nucl_acid_deglycase"/>
</dbReference>
<keyword evidence="2" id="KW-0456">Lyase</keyword>
<evidence type="ECO:0000313" key="6">
    <source>
        <dbReference type="Proteomes" id="UP000631312"/>
    </source>
</evidence>
<keyword evidence="6" id="KW-1185">Reference proteome</keyword>
<keyword evidence="5" id="KW-0808">Transferase</keyword>
<dbReference type="GO" id="GO:0016301">
    <property type="term" value="F:kinase activity"/>
    <property type="evidence" value="ECO:0007669"/>
    <property type="project" value="UniProtKB-KW"/>
</dbReference>
<evidence type="ECO:0000313" key="5">
    <source>
        <dbReference type="EMBL" id="GIE45492.1"/>
    </source>
</evidence>
<dbReference type="PANTHER" id="PTHR48094:SF11">
    <property type="entry name" value="GLUTATHIONE-INDEPENDENT GLYOXALASE HSP31-RELATED"/>
    <property type="match status" value="1"/>
</dbReference>
<accession>A0ABQ4AWT5</accession>
<evidence type="ECO:0000256" key="1">
    <source>
        <dbReference type="ARBA" id="ARBA00023016"/>
    </source>
</evidence>
<keyword evidence="5" id="KW-0418">Kinase</keyword>
<evidence type="ECO:0000256" key="2">
    <source>
        <dbReference type="ARBA" id="ARBA00023239"/>
    </source>
</evidence>
<dbReference type="PANTHER" id="PTHR48094">
    <property type="entry name" value="PROTEIN/NUCLEIC ACID DEGLYCASE DJ-1-RELATED"/>
    <property type="match status" value="1"/>
</dbReference>
<feature type="domain" description="DJ-1/PfpI" evidence="4">
    <location>
        <begin position="49"/>
        <end position="235"/>
    </location>
</feature>
<dbReference type="Pfam" id="PF01965">
    <property type="entry name" value="DJ-1_PfpI"/>
    <property type="match status" value="1"/>
</dbReference>